<evidence type="ECO:0008006" key="3">
    <source>
        <dbReference type="Google" id="ProtNLM"/>
    </source>
</evidence>
<comment type="caution">
    <text evidence="1">The sequence shown here is derived from an EMBL/GenBank/DDBJ whole genome shotgun (WGS) entry which is preliminary data.</text>
</comment>
<accession>A0ABV5TQD3</accession>
<evidence type="ECO:0000313" key="2">
    <source>
        <dbReference type="Proteomes" id="UP001589610"/>
    </source>
</evidence>
<sequence>MGALLTFVQAGIPAACDIYWAEADAGATPPFAVFYPDSGMKSSFHRTLVNEGPNELRYQVTSVGATPDQAAWMADKVAAVLLGATPTVAGRRVWPAVEEGSQPVRRDDESTGLFIATAQYLTRSDPV</sequence>
<dbReference type="Proteomes" id="UP001589610">
    <property type="component" value="Unassembled WGS sequence"/>
</dbReference>
<protein>
    <recommendedName>
        <fullName evidence="3">DUF3168 domain-containing protein</fullName>
    </recommendedName>
</protein>
<proteinExistence type="predicted"/>
<dbReference type="RefSeq" id="WP_344747083.1">
    <property type="nucleotide sequence ID" value="NZ_BAAAWW010000117.1"/>
</dbReference>
<reference evidence="1 2" key="1">
    <citation type="submission" date="2024-09" db="EMBL/GenBank/DDBJ databases">
        <authorList>
            <person name="Sun Q."/>
            <person name="Mori K."/>
        </authorList>
    </citation>
    <scope>NUCLEOTIDE SEQUENCE [LARGE SCALE GENOMIC DNA]</scope>
    <source>
        <strain evidence="1 2">JCM 3028</strain>
    </source>
</reference>
<organism evidence="1 2">
    <name type="scientific">Streptosporangium vulgare</name>
    <dbReference type="NCBI Taxonomy" id="46190"/>
    <lineage>
        <taxon>Bacteria</taxon>
        <taxon>Bacillati</taxon>
        <taxon>Actinomycetota</taxon>
        <taxon>Actinomycetes</taxon>
        <taxon>Streptosporangiales</taxon>
        <taxon>Streptosporangiaceae</taxon>
        <taxon>Streptosporangium</taxon>
    </lineage>
</organism>
<keyword evidence="2" id="KW-1185">Reference proteome</keyword>
<name>A0ABV5TQD3_9ACTN</name>
<evidence type="ECO:0000313" key="1">
    <source>
        <dbReference type="EMBL" id="MFB9681219.1"/>
    </source>
</evidence>
<dbReference type="EMBL" id="JBHMBS010000031">
    <property type="protein sequence ID" value="MFB9681219.1"/>
    <property type="molecule type" value="Genomic_DNA"/>
</dbReference>
<gene>
    <name evidence="1" type="ORF">ACFFRH_37565</name>
</gene>